<name>A0AAD8L5K6_TARER</name>
<evidence type="ECO:0000256" key="1">
    <source>
        <dbReference type="SAM" id="MobiDB-lite"/>
    </source>
</evidence>
<evidence type="ECO:0000313" key="3">
    <source>
        <dbReference type="Proteomes" id="UP001229421"/>
    </source>
</evidence>
<gene>
    <name evidence="2" type="ORF">QVD17_09947</name>
</gene>
<accession>A0AAD8L5K6</accession>
<sequence>MYYVHPHCATQVRIQEDLPTDVDHHNVVHFPVSDESNILSHLIKGKTCGDENAHKIEHFTCAPLILKSEQGVNSNQHLEGVYKFLNFKPRLYTRIKHFHEHSNMLLVPGTENDGLCARLFKIHDSLQQDRVKNDRPQKDLKFYPSEMMRPETRHWEQDGLTSGLRLDKKKRIKKKGSEMEKGGRELGFDGWSLGRD</sequence>
<dbReference type="EMBL" id="JAUHHV010000002">
    <property type="protein sequence ID" value="KAK1433041.1"/>
    <property type="molecule type" value="Genomic_DNA"/>
</dbReference>
<dbReference type="Proteomes" id="UP001229421">
    <property type="component" value="Unassembled WGS sequence"/>
</dbReference>
<evidence type="ECO:0000313" key="2">
    <source>
        <dbReference type="EMBL" id="KAK1433041.1"/>
    </source>
</evidence>
<keyword evidence="3" id="KW-1185">Reference proteome</keyword>
<organism evidence="2 3">
    <name type="scientific">Tagetes erecta</name>
    <name type="common">African marigold</name>
    <dbReference type="NCBI Taxonomy" id="13708"/>
    <lineage>
        <taxon>Eukaryota</taxon>
        <taxon>Viridiplantae</taxon>
        <taxon>Streptophyta</taxon>
        <taxon>Embryophyta</taxon>
        <taxon>Tracheophyta</taxon>
        <taxon>Spermatophyta</taxon>
        <taxon>Magnoliopsida</taxon>
        <taxon>eudicotyledons</taxon>
        <taxon>Gunneridae</taxon>
        <taxon>Pentapetalae</taxon>
        <taxon>asterids</taxon>
        <taxon>campanulids</taxon>
        <taxon>Asterales</taxon>
        <taxon>Asteraceae</taxon>
        <taxon>Asteroideae</taxon>
        <taxon>Heliantheae alliance</taxon>
        <taxon>Tageteae</taxon>
        <taxon>Tagetes</taxon>
    </lineage>
</organism>
<dbReference type="AlphaFoldDB" id="A0AAD8L5K6"/>
<proteinExistence type="predicted"/>
<feature type="region of interest" description="Disordered" evidence="1">
    <location>
        <begin position="166"/>
        <end position="196"/>
    </location>
</feature>
<comment type="caution">
    <text evidence="2">The sequence shown here is derived from an EMBL/GenBank/DDBJ whole genome shotgun (WGS) entry which is preliminary data.</text>
</comment>
<reference evidence="2" key="1">
    <citation type="journal article" date="2023" name="bioRxiv">
        <title>Improved chromosome-level genome assembly for marigold (Tagetes erecta).</title>
        <authorList>
            <person name="Jiang F."/>
            <person name="Yuan L."/>
            <person name="Wang S."/>
            <person name="Wang H."/>
            <person name="Xu D."/>
            <person name="Wang A."/>
            <person name="Fan W."/>
        </authorList>
    </citation>
    <scope>NUCLEOTIDE SEQUENCE</scope>
    <source>
        <strain evidence="2">WSJ</strain>
        <tissue evidence="2">Leaf</tissue>
    </source>
</reference>
<protein>
    <submittedName>
        <fullName evidence="2">Uncharacterized protein</fullName>
    </submittedName>
</protein>
<feature type="compositionally biased region" description="Basic and acidic residues" evidence="1">
    <location>
        <begin position="175"/>
        <end position="187"/>
    </location>
</feature>